<keyword evidence="2" id="KW-1185">Reference proteome</keyword>
<protein>
    <submittedName>
        <fullName evidence="1">Uncharacterized protein</fullName>
    </submittedName>
</protein>
<evidence type="ECO:0000313" key="2">
    <source>
        <dbReference type="Proteomes" id="UP001140096"/>
    </source>
</evidence>
<evidence type="ECO:0000313" key="1">
    <source>
        <dbReference type="EMBL" id="KAJ2811588.1"/>
    </source>
</evidence>
<proteinExistence type="predicted"/>
<dbReference type="Proteomes" id="UP001140096">
    <property type="component" value="Unassembled WGS sequence"/>
</dbReference>
<accession>A0ACC1LMS6</accession>
<gene>
    <name evidence="1" type="ORF">H4S07_001969</name>
</gene>
<name>A0ACC1LMS6_9FUNG</name>
<reference evidence="1" key="1">
    <citation type="submission" date="2022-07" db="EMBL/GenBank/DDBJ databases">
        <title>Phylogenomic reconstructions and comparative analyses of Kickxellomycotina fungi.</title>
        <authorList>
            <person name="Reynolds N.K."/>
            <person name="Stajich J.E."/>
            <person name="Barry K."/>
            <person name="Grigoriev I.V."/>
            <person name="Crous P."/>
            <person name="Smith M.E."/>
        </authorList>
    </citation>
    <scope>NUCLEOTIDE SEQUENCE</scope>
    <source>
        <strain evidence="1">CBS 102833</strain>
    </source>
</reference>
<comment type="caution">
    <text evidence="1">The sequence shown here is derived from an EMBL/GenBank/DDBJ whole genome shotgun (WGS) entry which is preliminary data.</text>
</comment>
<organism evidence="1 2">
    <name type="scientific">Coemansia furcata</name>
    <dbReference type="NCBI Taxonomy" id="417177"/>
    <lineage>
        <taxon>Eukaryota</taxon>
        <taxon>Fungi</taxon>
        <taxon>Fungi incertae sedis</taxon>
        <taxon>Zoopagomycota</taxon>
        <taxon>Kickxellomycotina</taxon>
        <taxon>Kickxellomycetes</taxon>
        <taxon>Kickxellales</taxon>
        <taxon>Kickxellaceae</taxon>
        <taxon>Coemansia</taxon>
    </lineage>
</organism>
<dbReference type="EMBL" id="JANBUP010000402">
    <property type="protein sequence ID" value="KAJ2811588.1"/>
    <property type="molecule type" value="Genomic_DNA"/>
</dbReference>
<sequence length="1171" mass="126986">MDQNSEVNRLMESLNMLIDRGDEPEIPASSQVQRLEASLQIIDGKLSDHGRMHSEALSSIKQLTDVLVCQGQLLAKMHQRQETAARDLDLVTTEVKQARADTMSQLQMIARTQVATVSQLQAIRPVAQGAMPTNPSDFLGGSGYPATQRSVHSPVSAQLSPTSTQPNEYLSINQVALHTSAYGGPVTPQSADFSAADARRAHSAVATLAQQQQLTPLQQQMLYHQLQKQQQQQQQRLRLQHQQQMALQPYAPTTQQQQHHQYQYLQQQQHFVQAASVQQQQQAQYAIAPAHAMSNSLVSVTPDLSPNTSAPVKIEPGETVSAPIQEPTDTRSSSQEHVSHPALIAEQPPKHAPVATTKIEEISQTVATMAAAPSVPVVSNSPAIVSTTSVTPHVAPTIAPTVAVQTAPAAKVPTAAKAAPTPTKAAVTPAPTTASKPVASVSKPAVTPPKPVTATPSNAFKPSMLPVSLIKPLSPAAAQAVVKATVKLGLDPKSVGTNKPSVATPASAVVHAQPRRPPMEDAATAAARAAIPQVLTAKPQVTSAHKKSEPSKSSTVATTAKRVTTAPVTGSIASNKALDTGRKQGKQSSMSPQSSLSSMSISESESIAPVRSNEREVTKYKNNLLDGELEKSDPSRLSNSSGTTHPSRTHQVEASSRAYSTRERSDSRSRRYRSPSRRSSRSRRHRSRSRSNSRPRQAREASRSLSRSLSAGRRVRPSSSRSRNGWADTTNSVELTIKGQTKSRRDEESAVERPPKYRAISPRVNSVVMFSSDNDGSGSGSDVDDLIEQRIVRSSSPELGTGDKVAVIGIVGASSSKQSALPNTDISSRLGARIPVYDNDDNPYAHRLGEAGFSMMPSSHYLGGNNDYARQPYGAHQSNSDSWYPSSNVLRDSSGEEISPARMSTLLRPFCFMVLNLVPTVYRQLFGCQPIPSGVKVPEFNRMLTGMDGFKFWTLQLPGPTPSRPIFMNFLLRDGDELGSMRQNLLRRLALTEGSRAVVLGPLLCYFLITLACMRVDQMTGHILDKMFIRITGKSLGSLRVVTENGIRKMSADELCEMAKTWVRDLCLFIANGSRMQESLDLATGCYEAYVKKFRATGSSSTHIDLDGKIAKEMLENNEDHCRMFLGIRAAELTKLYVYLVDPDVLVVTIAIKLVQHGELEPNRARGTQQP</sequence>